<dbReference type="InterPro" id="IPR055414">
    <property type="entry name" value="LRR_R13L4/SHOC2-like"/>
</dbReference>
<dbReference type="GO" id="GO:0006952">
    <property type="term" value="P:defense response"/>
    <property type="evidence" value="ECO:0007669"/>
    <property type="project" value="UniProtKB-KW"/>
</dbReference>
<name>A0A2G5CDH0_AQUCA</name>
<accession>A0A2G5CDH0</accession>
<evidence type="ECO:0000259" key="6">
    <source>
        <dbReference type="Pfam" id="PF18052"/>
    </source>
</evidence>
<keyword evidence="4" id="KW-0611">Plant defense</keyword>
<dbReference type="AlphaFoldDB" id="A0A2G5CDH0"/>
<dbReference type="InParanoid" id="A0A2G5CDH0"/>
<keyword evidence="2" id="KW-0677">Repeat</keyword>
<dbReference type="InterPro" id="IPR032675">
    <property type="entry name" value="LRR_dom_sf"/>
</dbReference>
<dbReference type="Pfam" id="PF23559">
    <property type="entry name" value="WHD_DRP"/>
    <property type="match status" value="1"/>
</dbReference>
<protein>
    <submittedName>
        <fullName evidence="9">Uncharacterized protein</fullName>
    </submittedName>
</protein>
<evidence type="ECO:0000313" key="10">
    <source>
        <dbReference type="Proteomes" id="UP000230069"/>
    </source>
</evidence>
<dbReference type="Pfam" id="PF18052">
    <property type="entry name" value="Rx_N"/>
    <property type="match status" value="1"/>
</dbReference>
<feature type="region of interest" description="Disordered" evidence="5">
    <location>
        <begin position="121"/>
        <end position="154"/>
    </location>
</feature>
<dbReference type="Gene3D" id="1.20.5.4130">
    <property type="match status" value="1"/>
</dbReference>
<dbReference type="InterPro" id="IPR058922">
    <property type="entry name" value="WHD_DRP"/>
</dbReference>
<dbReference type="PANTHER" id="PTHR47186:SF12">
    <property type="entry name" value="NB-ARC DOMAIN-CONTAINING PROTEIN"/>
    <property type="match status" value="1"/>
</dbReference>
<evidence type="ECO:0000313" key="9">
    <source>
        <dbReference type="EMBL" id="PIA29328.1"/>
    </source>
</evidence>
<evidence type="ECO:0000256" key="2">
    <source>
        <dbReference type="ARBA" id="ARBA00022737"/>
    </source>
</evidence>
<reference evidence="9 10" key="1">
    <citation type="submission" date="2017-09" db="EMBL/GenBank/DDBJ databases">
        <title>WGS assembly of Aquilegia coerulea Goldsmith.</title>
        <authorList>
            <person name="Hodges S."/>
            <person name="Kramer E."/>
            <person name="Nordborg M."/>
            <person name="Tomkins J."/>
            <person name="Borevitz J."/>
            <person name="Derieg N."/>
            <person name="Yan J."/>
            <person name="Mihaltcheva S."/>
            <person name="Hayes R.D."/>
            <person name="Rokhsar D."/>
        </authorList>
    </citation>
    <scope>NUCLEOTIDE SEQUENCE [LARGE SCALE GENOMIC DNA]</scope>
    <source>
        <strain evidence="10">cv. Goldsmith</strain>
    </source>
</reference>
<dbReference type="Proteomes" id="UP000230069">
    <property type="component" value="Unassembled WGS sequence"/>
</dbReference>
<dbReference type="InterPro" id="IPR041118">
    <property type="entry name" value="Rx_N"/>
</dbReference>
<dbReference type="EMBL" id="KZ305078">
    <property type="protein sequence ID" value="PIA29328.1"/>
    <property type="molecule type" value="Genomic_DNA"/>
</dbReference>
<evidence type="ECO:0000256" key="4">
    <source>
        <dbReference type="ARBA" id="ARBA00022821"/>
    </source>
</evidence>
<dbReference type="OrthoDB" id="646178at2759"/>
<evidence type="ECO:0000259" key="8">
    <source>
        <dbReference type="Pfam" id="PF23598"/>
    </source>
</evidence>
<evidence type="ECO:0000256" key="1">
    <source>
        <dbReference type="ARBA" id="ARBA00022614"/>
    </source>
</evidence>
<dbReference type="PANTHER" id="PTHR47186">
    <property type="entry name" value="LEUCINE-RICH REPEAT-CONTAINING PROTEIN 57"/>
    <property type="match status" value="1"/>
</dbReference>
<dbReference type="Pfam" id="PF23598">
    <property type="entry name" value="LRR_14"/>
    <property type="match status" value="1"/>
</dbReference>
<feature type="domain" description="Disease resistance R13L4/SHOC-2-like LRR" evidence="8">
    <location>
        <begin position="309"/>
        <end position="613"/>
    </location>
</feature>
<dbReference type="STRING" id="218851.A0A2G5CDH0"/>
<keyword evidence="3" id="KW-0547">Nucleotide-binding</keyword>
<gene>
    <name evidence="9" type="ORF">AQUCO_06100089v1</name>
</gene>
<evidence type="ECO:0000256" key="3">
    <source>
        <dbReference type="ARBA" id="ARBA00022741"/>
    </source>
</evidence>
<keyword evidence="10" id="KW-1185">Reference proteome</keyword>
<organism evidence="9 10">
    <name type="scientific">Aquilegia coerulea</name>
    <name type="common">Rocky mountain columbine</name>
    <dbReference type="NCBI Taxonomy" id="218851"/>
    <lineage>
        <taxon>Eukaryota</taxon>
        <taxon>Viridiplantae</taxon>
        <taxon>Streptophyta</taxon>
        <taxon>Embryophyta</taxon>
        <taxon>Tracheophyta</taxon>
        <taxon>Spermatophyta</taxon>
        <taxon>Magnoliopsida</taxon>
        <taxon>Ranunculales</taxon>
        <taxon>Ranunculaceae</taxon>
        <taxon>Thalictroideae</taxon>
        <taxon>Aquilegia</taxon>
    </lineage>
</organism>
<dbReference type="SMART" id="SM00369">
    <property type="entry name" value="LRR_TYP"/>
    <property type="match status" value="2"/>
</dbReference>
<evidence type="ECO:0000259" key="7">
    <source>
        <dbReference type="Pfam" id="PF23559"/>
    </source>
</evidence>
<evidence type="ECO:0000256" key="5">
    <source>
        <dbReference type="SAM" id="MobiDB-lite"/>
    </source>
</evidence>
<feature type="domain" description="Disease resistance protein winged helix" evidence="7">
    <location>
        <begin position="177"/>
        <end position="237"/>
    </location>
</feature>
<feature type="domain" description="Disease resistance N-terminal" evidence="6">
    <location>
        <begin position="5"/>
        <end position="90"/>
    </location>
</feature>
<dbReference type="GO" id="GO:0000166">
    <property type="term" value="F:nucleotide binding"/>
    <property type="evidence" value="ECO:0007669"/>
    <property type="project" value="UniProtKB-KW"/>
</dbReference>
<proteinExistence type="predicted"/>
<dbReference type="SUPFAM" id="SSF52058">
    <property type="entry name" value="L domain-like"/>
    <property type="match status" value="1"/>
</dbReference>
<feature type="compositionally biased region" description="Basic and acidic residues" evidence="5">
    <location>
        <begin position="121"/>
        <end position="135"/>
    </location>
</feature>
<dbReference type="InterPro" id="IPR003591">
    <property type="entry name" value="Leu-rich_rpt_typical-subtyp"/>
</dbReference>
<sequence length="663" mass="74214">MSEAIVKFSIQKLNSLVLQESLVLSGLEDQIQSLITILDVIGGVYSIDFVTEEHYKFESRWFCRLKNIIQNMEDCIDEFIIQMENQSGSDHQTSLIDICRNELEKLKESLVELMNRMSQHKKEKEVKIEDPDTKESSSQAGEAETDETEAPTSPTPIKYYHISIPYYLRSCLMYCAIVPKEYGIAKGRLVRLLVAEGLILEKPGEIPEDIAEEYIKTLVGFGVLVADGTSTTFKVNEGLLEFLLGMMEQEDFIASCTSSDTNISPTTRRLSIHSDAKNIPTNLSSLPIQSLFLFGIGSLSDTEFDCLRPVFHGKKFLRVLDLERVHIKTLPDEVGDLIHLRYLNLNQANLNALPESINNLRNLQSLDVRFNNLKALSSGALNLVKLRHLQMLKHIGVAGVHLPAGIGSLKDLQTLTGIYAGGGIALELGQLTQLRKLGIMDLTEDDVNDVCESVMKMEGLISLSLEAKSSYPVKTLPSIEPFTPPPLLQKLHLEGTLSTLPNWFPLLENLNELRLGFTHLPEDPALVLQFLPNLKHLTLWHAHDAKTMGKEFCGVGGFPKLEVLVIASRVLEEWTELEEGAFPSLKYLHIRNCLKLRMLPEGLQHLTKVQELKLLPLHDELEERLKPDGGVEHYKIKNIPSINYITNSMVQQIAGARPAEGGA</sequence>
<dbReference type="Gene3D" id="3.80.10.10">
    <property type="entry name" value="Ribonuclease Inhibitor"/>
    <property type="match status" value="1"/>
</dbReference>
<keyword evidence="1" id="KW-0433">Leucine-rich repeat</keyword>